<sequence>MYSFRYLDEWASVVATVESLAIPGVTERAEEREY</sequence>
<dbReference type="Proteomes" id="UP000195880">
    <property type="component" value="Chromosome"/>
</dbReference>
<evidence type="ECO:0000313" key="1">
    <source>
        <dbReference type="EMBL" id="ARX84663.1"/>
    </source>
</evidence>
<name>A0A1Z1WDY0_9ACTN</name>
<gene>
    <name evidence="1" type="ORF">SMD44_04114</name>
</gene>
<evidence type="ECO:0000313" key="2">
    <source>
        <dbReference type="Proteomes" id="UP000195880"/>
    </source>
</evidence>
<dbReference type="KEGG" id="salf:SMD44_04114"/>
<organism evidence="1 2">
    <name type="scientific">Streptomyces alboflavus</name>
    <dbReference type="NCBI Taxonomy" id="67267"/>
    <lineage>
        <taxon>Bacteria</taxon>
        <taxon>Bacillati</taxon>
        <taxon>Actinomycetota</taxon>
        <taxon>Actinomycetes</taxon>
        <taxon>Kitasatosporales</taxon>
        <taxon>Streptomycetaceae</taxon>
        <taxon>Streptomyces</taxon>
    </lineage>
</organism>
<accession>A0A1Z1WDY0</accession>
<reference evidence="1 2" key="1">
    <citation type="submission" date="2017-05" db="EMBL/GenBank/DDBJ databases">
        <title>Streptomyces alboflavus Genome sequencing and assembly.</title>
        <authorList>
            <person name="Wang Y."/>
            <person name="Du B."/>
            <person name="Ding Y."/>
            <person name="Liu H."/>
            <person name="Hou Q."/>
            <person name="Liu K."/>
            <person name="Wang C."/>
            <person name="Yao L."/>
        </authorList>
    </citation>
    <scope>NUCLEOTIDE SEQUENCE [LARGE SCALE GENOMIC DNA]</scope>
    <source>
        <strain evidence="1 2">MDJK44</strain>
    </source>
</reference>
<dbReference type="EMBL" id="CP021748">
    <property type="protein sequence ID" value="ARX84663.1"/>
    <property type="molecule type" value="Genomic_DNA"/>
</dbReference>
<keyword evidence="2" id="KW-1185">Reference proteome</keyword>
<dbReference type="AlphaFoldDB" id="A0A1Z1WDY0"/>
<protein>
    <submittedName>
        <fullName evidence="1">Uncharacterized protein</fullName>
    </submittedName>
</protein>
<proteinExistence type="predicted"/>